<protein>
    <submittedName>
        <fullName evidence="2">Glutaredoxin</fullName>
    </submittedName>
</protein>
<dbReference type="SUPFAM" id="SSF52833">
    <property type="entry name" value="Thioredoxin-like"/>
    <property type="match status" value="1"/>
</dbReference>
<comment type="caution">
    <text evidence="2">The sequence shown here is derived from an EMBL/GenBank/DDBJ whole genome shotgun (WGS) entry which is preliminary data.</text>
</comment>
<evidence type="ECO:0000313" key="2">
    <source>
        <dbReference type="EMBL" id="RAU18372.1"/>
    </source>
</evidence>
<sequence length="122" mass="14104">MLVSMLRKGLGNVIVFLDWISRPAKMKRTPEEQARVDAEAQQLSLYQFHACPFCVKTRRTLHRLNVSVALKDAKGNPEHRQELEQEGGKIQVPCLRIDENGKTTWMYESKQIDQYLSERFGA</sequence>
<dbReference type="EMBL" id="QKRX01000005">
    <property type="protein sequence ID" value="RAU18372.1"/>
    <property type="molecule type" value="Genomic_DNA"/>
</dbReference>
<evidence type="ECO:0000259" key="1">
    <source>
        <dbReference type="PROSITE" id="PS50404"/>
    </source>
</evidence>
<dbReference type="AlphaFoldDB" id="A0A364NMV2"/>
<dbReference type="PANTHER" id="PTHR45288">
    <property type="entry name" value="THIOREDOXIN FAMILY PROTEIN"/>
    <property type="match status" value="1"/>
</dbReference>
<accession>A0A364NMV2</accession>
<dbReference type="PROSITE" id="PS51354">
    <property type="entry name" value="GLUTAREDOXIN_2"/>
    <property type="match status" value="1"/>
</dbReference>
<dbReference type="Pfam" id="PF00462">
    <property type="entry name" value="Glutaredoxin"/>
    <property type="match status" value="1"/>
</dbReference>
<proteinExistence type="predicted"/>
<keyword evidence="3" id="KW-1185">Reference proteome</keyword>
<dbReference type="PROSITE" id="PS00195">
    <property type="entry name" value="GLUTAREDOXIN_1"/>
    <property type="match status" value="1"/>
</dbReference>
<dbReference type="Proteomes" id="UP000250744">
    <property type="component" value="Unassembled WGS sequence"/>
</dbReference>
<dbReference type="Gene3D" id="3.40.30.10">
    <property type="entry name" value="Glutaredoxin"/>
    <property type="match status" value="1"/>
</dbReference>
<dbReference type="InterPro" id="IPR011767">
    <property type="entry name" value="GLR_AS"/>
</dbReference>
<evidence type="ECO:0000313" key="3">
    <source>
        <dbReference type="Proteomes" id="UP000250744"/>
    </source>
</evidence>
<dbReference type="RefSeq" id="WP_112159012.1">
    <property type="nucleotide sequence ID" value="NZ_QKRX01000005.1"/>
</dbReference>
<organism evidence="2 3">
    <name type="scientific">Nitrincola tibetensis</name>
    <dbReference type="NCBI Taxonomy" id="2219697"/>
    <lineage>
        <taxon>Bacteria</taxon>
        <taxon>Pseudomonadati</taxon>
        <taxon>Pseudomonadota</taxon>
        <taxon>Gammaproteobacteria</taxon>
        <taxon>Oceanospirillales</taxon>
        <taxon>Oceanospirillaceae</taxon>
        <taxon>Nitrincola</taxon>
    </lineage>
</organism>
<dbReference type="InterPro" id="IPR004045">
    <property type="entry name" value="Glutathione_S-Trfase_N"/>
</dbReference>
<name>A0A364NMV2_9GAMM</name>
<dbReference type="PROSITE" id="PS50404">
    <property type="entry name" value="GST_NTER"/>
    <property type="match status" value="1"/>
</dbReference>
<dbReference type="InterPro" id="IPR036249">
    <property type="entry name" value="Thioredoxin-like_sf"/>
</dbReference>
<reference evidence="2 3" key="1">
    <citation type="submission" date="2018-06" db="EMBL/GenBank/DDBJ databases">
        <title>Nitrincola tibetense sp. nov., isolated from Lake XuguoCo on Tibetan Plateau.</title>
        <authorList>
            <person name="Xing P."/>
        </authorList>
    </citation>
    <scope>NUCLEOTIDE SEQUENCE [LARGE SCALE GENOMIC DNA]</scope>
    <source>
        <strain evidence="3">xg18</strain>
    </source>
</reference>
<dbReference type="OrthoDB" id="9793736at2"/>
<gene>
    <name evidence="2" type="ORF">DN062_09090</name>
</gene>
<dbReference type="PANTHER" id="PTHR45288:SF2">
    <property type="entry name" value="THIOREDOXIN FAMILY PROTEIN"/>
    <property type="match status" value="1"/>
</dbReference>
<dbReference type="InterPro" id="IPR002109">
    <property type="entry name" value="Glutaredoxin"/>
</dbReference>
<feature type="domain" description="GST N-terminal" evidence="1">
    <location>
        <begin position="41"/>
        <end position="122"/>
    </location>
</feature>